<sequence length="411" mass="46952">MKLPTGVEIRNEKICIWFIYHGKRCREVLKGWINTSANIKKAGNLRAAIVSEINFGTFSYLSRFPESKVADKFGEKKIITTFKELTSEWIEGKKTELSQATLYGKTSKINILNKIIGEMTLIATIRYNDIVHYRNELLNGMTLYDNKKRSNKSGRTVRTVDSYISLLCTLLKYAYLSKHIIDKPFEGIKKLPKSRLKPDPLSKEEFNKLIEALHGQTRNFWQLAIYSGMRHGELCALAWEDIDLDAGTINVIRNVTSKCQFVPPKTTAGIRTITLLAPALEALKNQYQLTAQQDCTEIVYHHKEYRRTETQNVRFVFVPRTANGRQKPYYSLGGISYSWNAAIERAGVRRRNPYHTRHTYACWLLTAGANPAFIASQMGHASAQMVFDVYGAWMEEMSSDQISLLNGRLSI</sequence>
<dbReference type="InterPro" id="IPR010998">
    <property type="entry name" value="Integrase_recombinase_N"/>
</dbReference>
<keyword evidence="2 4" id="KW-0238">DNA-binding</keyword>
<evidence type="ECO:0000256" key="3">
    <source>
        <dbReference type="ARBA" id="ARBA00023172"/>
    </source>
</evidence>
<dbReference type="SUPFAM" id="SSF56349">
    <property type="entry name" value="DNA breaking-rejoining enzymes"/>
    <property type="match status" value="1"/>
</dbReference>
<dbReference type="InterPro" id="IPR022000">
    <property type="entry name" value="Min27-like_integrase_DNA_bind"/>
</dbReference>
<feature type="domain" description="Tyr recombinase" evidence="5">
    <location>
        <begin position="196"/>
        <end position="403"/>
    </location>
</feature>
<evidence type="ECO:0000313" key="7">
    <source>
        <dbReference type="EMBL" id="AYW93621.1"/>
    </source>
</evidence>
<feature type="domain" description="Core-binding (CB)" evidence="6">
    <location>
        <begin position="80"/>
        <end position="175"/>
    </location>
</feature>
<dbReference type="InterPro" id="IPR011010">
    <property type="entry name" value="DNA_brk_join_enz"/>
</dbReference>
<dbReference type="RefSeq" id="WP_050320641.1">
    <property type="nucleotide sequence ID" value="NZ_CP033713.1"/>
</dbReference>
<dbReference type="InterPro" id="IPR050090">
    <property type="entry name" value="Tyrosine_recombinase_XerCD"/>
</dbReference>
<dbReference type="PANTHER" id="PTHR30349:SF36">
    <property type="entry name" value="PROPHAGE INTEGRASE INTR-RELATED"/>
    <property type="match status" value="1"/>
</dbReference>
<dbReference type="EMBL" id="CP033713">
    <property type="protein sequence ID" value="AYW93621.1"/>
    <property type="molecule type" value="Genomic_DNA"/>
</dbReference>
<dbReference type="InterPro" id="IPR013762">
    <property type="entry name" value="Integrase-like_cat_sf"/>
</dbReference>
<organism evidence="7 8">
    <name type="scientific">Yersinia pseudotuberculosis</name>
    <dbReference type="NCBI Taxonomy" id="633"/>
    <lineage>
        <taxon>Bacteria</taxon>
        <taxon>Pseudomonadati</taxon>
        <taxon>Pseudomonadota</taxon>
        <taxon>Gammaproteobacteria</taxon>
        <taxon>Enterobacterales</taxon>
        <taxon>Yersiniaceae</taxon>
        <taxon>Yersinia</taxon>
    </lineage>
</organism>
<evidence type="ECO:0000313" key="8">
    <source>
        <dbReference type="Proteomes" id="UP000268669"/>
    </source>
</evidence>
<evidence type="ECO:0000259" key="6">
    <source>
        <dbReference type="PROSITE" id="PS51900"/>
    </source>
</evidence>
<dbReference type="Proteomes" id="UP000268669">
    <property type="component" value="Chromosome"/>
</dbReference>
<accession>A0ABM7ALW0</accession>
<dbReference type="InterPro" id="IPR002104">
    <property type="entry name" value="Integrase_catalytic"/>
</dbReference>
<keyword evidence="1" id="KW-0229">DNA integration</keyword>
<gene>
    <name evidence="7" type="ORF">EGX47_21390</name>
</gene>
<evidence type="ECO:0000256" key="2">
    <source>
        <dbReference type="ARBA" id="ARBA00023125"/>
    </source>
</evidence>
<evidence type="ECO:0000256" key="1">
    <source>
        <dbReference type="ARBA" id="ARBA00022908"/>
    </source>
</evidence>
<dbReference type="CDD" id="cd01189">
    <property type="entry name" value="INT_ICEBs1_C_like"/>
    <property type="match status" value="1"/>
</dbReference>
<dbReference type="Pfam" id="PF00589">
    <property type="entry name" value="Phage_integrase"/>
    <property type="match status" value="1"/>
</dbReference>
<proteinExistence type="predicted"/>
<dbReference type="Gene3D" id="1.10.150.130">
    <property type="match status" value="1"/>
</dbReference>
<evidence type="ECO:0000259" key="5">
    <source>
        <dbReference type="PROSITE" id="PS51898"/>
    </source>
</evidence>
<keyword evidence="8" id="KW-1185">Reference proteome</keyword>
<protein>
    <submittedName>
        <fullName evidence="7">DUF3596 domain-containing protein</fullName>
    </submittedName>
</protein>
<keyword evidence="3" id="KW-0233">DNA recombination</keyword>
<dbReference type="Pfam" id="PF12167">
    <property type="entry name" value="Arm-DNA-bind_2"/>
    <property type="match status" value="1"/>
</dbReference>
<dbReference type="PROSITE" id="PS51900">
    <property type="entry name" value="CB"/>
    <property type="match status" value="1"/>
</dbReference>
<dbReference type="Pfam" id="PF14659">
    <property type="entry name" value="Phage_int_SAM_3"/>
    <property type="match status" value="1"/>
</dbReference>
<name>A0ABM7ALW0_YERPU</name>
<dbReference type="InterPro" id="IPR044068">
    <property type="entry name" value="CB"/>
</dbReference>
<reference evidence="7" key="1">
    <citation type="submission" date="2018-11" db="EMBL/GenBank/DDBJ databases">
        <title>FDA dAtabase for Regulatory Grade micrObial Sequences (FDA-ARGOS): Supporting development and validation of Infectious Disease Dx tests.</title>
        <authorList>
            <person name="Bliska J."/>
            <person name="Cleland M.-M."/>
            <person name="Tallon L."/>
            <person name="Sadzewicz L."/>
            <person name="Zhao X."/>
            <person name="Vavikolanu K."/>
            <person name="Mehta A."/>
            <person name="Aluvathingal J."/>
            <person name="Nadendla S."/>
            <person name="Yan Y."/>
            <person name="Sichtig H."/>
        </authorList>
    </citation>
    <scope>NUCLEOTIDE SEQUENCE [LARGE SCALE GENOMIC DNA]</scope>
    <source>
        <strain evidence="7">FDAARGOS_581</strain>
    </source>
</reference>
<dbReference type="InterPro" id="IPR004107">
    <property type="entry name" value="Integrase_SAM-like_N"/>
</dbReference>
<dbReference type="Gene3D" id="1.10.443.10">
    <property type="entry name" value="Intergrase catalytic core"/>
    <property type="match status" value="1"/>
</dbReference>
<evidence type="ECO:0000256" key="4">
    <source>
        <dbReference type="PROSITE-ProRule" id="PRU01248"/>
    </source>
</evidence>
<dbReference type="PANTHER" id="PTHR30349">
    <property type="entry name" value="PHAGE INTEGRASE-RELATED"/>
    <property type="match status" value="1"/>
</dbReference>
<dbReference type="PROSITE" id="PS51898">
    <property type="entry name" value="TYR_RECOMBINASE"/>
    <property type="match status" value="1"/>
</dbReference>